<evidence type="ECO:0008006" key="4">
    <source>
        <dbReference type="Google" id="ProtNLM"/>
    </source>
</evidence>
<name>A0A3D9SCX5_9BACL</name>
<reference evidence="2 3" key="1">
    <citation type="submission" date="2018-08" db="EMBL/GenBank/DDBJ databases">
        <title>Genomic Encyclopedia of Type Strains, Phase III (KMG-III): the genomes of soil and plant-associated and newly described type strains.</title>
        <authorList>
            <person name="Whitman W."/>
        </authorList>
    </citation>
    <scope>NUCLEOTIDE SEQUENCE [LARGE SCALE GENOMIC DNA]</scope>
    <source>
        <strain evidence="2 3">CGMCC 1.10966</strain>
    </source>
</reference>
<dbReference type="AlphaFoldDB" id="A0A3D9SCX5"/>
<evidence type="ECO:0000313" key="3">
    <source>
        <dbReference type="Proteomes" id="UP000256304"/>
    </source>
</evidence>
<dbReference type="OrthoDB" id="2588336at2"/>
<keyword evidence="3" id="KW-1185">Reference proteome</keyword>
<dbReference type="EMBL" id="QTTN01000008">
    <property type="protein sequence ID" value="REE88659.1"/>
    <property type="molecule type" value="Genomic_DNA"/>
</dbReference>
<feature type="chain" id="PRO_5017679544" description="Lipoprotein" evidence="1">
    <location>
        <begin position="23"/>
        <end position="246"/>
    </location>
</feature>
<sequence>MRKLQIVTFGCILLILPGCGNAADNRSPKELLSLSVSGLSGVDRYAFSGKTGIGFGDSKLVSKATSFEGTVENHNQVQVRASENDMFNTNVHPLDLLTEVQKSAQSTELVESESGNRTAVLHIKANDKLAVESWRNKLRTQFSALEQKVPAALSAKMKSKQVKAAGKETALDKAWHEELTKSKRQLEDMLSTLQVQSDYRLIIDRKKLLPLQLEEQTILRYKAEGTPQQESRRTTVKFMRLGGGNL</sequence>
<evidence type="ECO:0000256" key="1">
    <source>
        <dbReference type="SAM" id="SignalP"/>
    </source>
</evidence>
<keyword evidence="1" id="KW-0732">Signal</keyword>
<evidence type="ECO:0000313" key="2">
    <source>
        <dbReference type="EMBL" id="REE88659.1"/>
    </source>
</evidence>
<gene>
    <name evidence="2" type="ORF">A8990_108155</name>
</gene>
<feature type="signal peptide" evidence="1">
    <location>
        <begin position="1"/>
        <end position="22"/>
    </location>
</feature>
<dbReference type="Proteomes" id="UP000256304">
    <property type="component" value="Unassembled WGS sequence"/>
</dbReference>
<organism evidence="2 3">
    <name type="scientific">Paenibacillus taihuensis</name>
    <dbReference type="NCBI Taxonomy" id="1156355"/>
    <lineage>
        <taxon>Bacteria</taxon>
        <taxon>Bacillati</taxon>
        <taxon>Bacillota</taxon>
        <taxon>Bacilli</taxon>
        <taxon>Bacillales</taxon>
        <taxon>Paenibacillaceae</taxon>
        <taxon>Paenibacillus</taxon>
    </lineage>
</organism>
<comment type="caution">
    <text evidence="2">The sequence shown here is derived from an EMBL/GenBank/DDBJ whole genome shotgun (WGS) entry which is preliminary data.</text>
</comment>
<accession>A0A3D9SCX5</accession>
<protein>
    <recommendedName>
        <fullName evidence="4">Lipoprotein</fullName>
    </recommendedName>
</protein>
<proteinExistence type="predicted"/>
<dbReference type="RefSeq" id="WP_116188752.1">
    <property type="nucleotide sequence ID" value="NZ_QTTN01000008.1"/>
</dbReference>